<accession>A0A0R3QHQ7</accession>
<reference evidence="4" key="1">
    <citation type="submission" date="2017-02" db="UniProtKB">
        <authorList>
            <consortium name="WormBaseParasite"/>
        </authorList>
    </citation>
    <scope>IDENTIFICATION</scope>
</reference>
<feature type="region of interest" description="Disordered" evidence="1">
    <location>
        <begin position="55"/>
        <end position="84"/>
    </location>
</feature>
<dbReference type="WBParaSite" id="BTMF_0000592501-mRNA-1">
    <property type="protein sequence ID" value="BTMF_0000592501-mRNA-1"/>
    <property type="gene ID" value="BTMF_0000592501"/>
</dbReference>
<evidence type="ECO:0000256" key="1">
    <source>
        <dbReference type="SAM" id="MobiDB-lite"/>
    </source>
</evidence>
<name>A0A0R3QHQ7_9BILA</name>
<protein>
    <submittedName>
        <fullName evidence="2 4">Uncharacterized protein</fullName>
    </submittedName>
</protein>
<evidence type="ECO:0000313" key="3">
    <source>
        <dbReference type="Proteomes" id="UP000280834"/>
    </source>
</evidence>
<organism evidence="4">
    <name type="scientific">Brugia timori</name>
    <dbReference type="NCBI Taxonomy" id="42155"/>
    <lineage>
        <taxon>Eukaryota</taxon>
        <taxon>Metazoa</taxon>
        <taxon>Ecdysozoa</taxon>
        <taxon>Nematoda</taxon>
        <taxon>Chromadorea</taxon>
        <taxon>Rhabditida</taxon>
        <taxon>Spirurina</taxon>
        <taxon>Spiruromorpha</taxon>
        <taxon>Filarioidea</taxon>
        <taxon>Onchocercidae</taxon>
        <taxon>Brugia</taxon>
    </lineage>
</organism>
<dbReference type="Proteomes" id="UP000280834">
    <property type="component" value="Unassembled WGS sequence"/>
</dbReference>
<evidence type="ECO:0000313" key="2">
    <source>
        <dbReference type="EMBL" id="VDO17799.1"/>
    </source>
</evidence>
<proteinExistence type="predicted"/>
<dbReference type="AlphaFoldDB" id="A0A0R3QHQ7"/>
<feature type="compositionally biased region" description="Basic and acidic residues" evidence="1">
    <location>
        <begin position="72"/>
        <end position="84"/>
    </location>
</feature>
<gene>
    <name evidence="2" type="ORF">BTMF_LOCUS5190</name>
</gene>
<sequence length="84" mass="9848">MGRSDDGRRRKQDKGQLLFRRVLLVQLVQRDTCFPMIACRATRAIYSREHHVARRDSPQLGSQGFLKTLPRLRSDPRHIPIRPD</sequence>
<keyword evidence="3" id="KW-1185">Reference proteome</keyword>
<evidence type="ECO:0000313" key="4">
    <source>
        <dbReference type="WBParaSite" id="BTMF_0000592501-mRNA-1"/>
    </source>
</evidence>
<reference evidence="2 3" key="2">
    <citation type="submission" date="2018-11" db="EMBL/GenBank/DDBJ databases">
        <authorList>
            <consortium name="Pathogen Informatics"/>
        </authorList>
    </citation>
    <scope>NUCLEOTIDE SEQUENCE [LARGE SCALE GENOMIC DNA]</scope>
</reference>
<dbReference type="EMBL" id="UZAG01005466">
    <property type="protein sequence ID" value="VDO17799.1"/>
    <property type="molecule type" value="Genomic_DNA"/>
</dbReference>